<proteinExistence type="predicted"/>
<feature type="domain" description="PARP catalytic" evidence="2">
    <location>
        <begin position="1"/>
        <end position="77"/>
    </location>
</feature>
<evidence type="ECO:0000313" key="4">
    <source>
        <dbReference type="Proteomes" id="UP001159427"/>
    </source>
</evidence>
<organism evidence="3 4">
    <name type="scientific">Porites evermanni</name>
    <dbReference type="NCBI Taxonomy" id="104178"/>
    <lineage>
        <taxon>Eukaryota</taxon>
        <taxon>Metazoa</taxon>
        <taxon>Cnidaria</taxon>
        <taxon>Anthozoa</taxon>
        <taxon>Hexacorallia</taxon>
        <taxon>Scleractinia</taxon>
        <taxon>Fungiina</taxon>
        <taxon>Poritidae</taxon>
        <taxon>Porites</taxon>
    </lineage>
</organism>
<dbReference type="EMBL" id="CALNXI010000350">
    <property type="protein sequence ID" value="CAH3025383.1"/>
    <property type="molecule type" value="Genomic_DNA"/>
</dbReference>
<protein>
    <recommendedName>
        <fullName evidence="2">PARP catalytic domain-containing protein</fullName>
    </recommendedName>
</protein>
<dbReference type="InterPro" id="IPR051712">
    <property type="entry name" value="ARTD-AVP"/>
</dbReference>
<feature type="region of interest" description="Disordered" evidence="1">
    <location>
        <begin position="8"/>
        <end position="32"/>
    </location>
</feature>
<accession>A0ABN8MC11</accession>
<gene>
    <name evidence="3" type="ORF">PEVE_00025965</name>
</gene>
<dbReference type="Gene3D" id="3.90.228.10">
    <property type="match status" value="1"/>
</dbReference>
<dbReference type="InterPro" id="IPR012317">
    <property type="entry name" value="Poly(ADP-ribose)pol_cat_dom"/>
</dbReference>
<evidence type="ECO:0000256" key="1">
    <source>
        <dbReference type="SAM" id="MobiDB-lite"/>
    </source>
</evidence>
<comment type="caution">
    <text evidence="3">The sequence shown here is derived from an EMBL/GenBank/DDBJ whole genome shotgun (WGS) entry which is preliminary data.</text>
</comment>
<evidence type="ECO:0000313" key="3">
    <source>
        <dbReference type="EMBL" id="CAH3025383.1"/>
    </source>
</evidence>
<keyword evidence="4" id="KW-1185">Reference proteome</keyword>
<reference evidence="3 4" key="1">
    <citation type="submission" date="2022-05" db="EMBL/GenBank/DDBJ databases">
        <authorList>
            <consortium name="Genoscope - CEA"/>
            <person name="William W."/>
        </authorList>
    </citation>
    <scope>NUCLEOTIDE SEQUENCE [LARGE SCALE GENOMIC DNA]</scope>
</reference>
<evidence type="ECO:0000259" key="2">
    <source>
        <dbReference type="PROSITE" id="PS51059"/>
    </source>
</evidence>
<dbReference type="PANTHER" id="PTHR45740">
    <property type="entry name" value="POLY [ADP-RIBOSE] POLYMERASE"/>
    <property type="match status" value="1"/>
</dbReference>
<dbReference type="Proteomes" id="UP001159427">
    <property type="component" value="Unassembled WGS sequence"/>
</dbReference>
<name>A0ABN8MC11_9CNID</name>
<dbReference type="SUPFAM" id="SSF56399">
    <property type="entry name" value="ADP-ribosylation"/>
    <property type="match status" value="1"/>
</dbReference>
<sequence>MFVAKVLAGSYTEGKSSYQRPPSKNPGNPASDLYDSCVDEMSSPSIFVIFQNDQLYPEYIIEYSTTPLADTLTFWPA</sequence>
<dbReference type="PROSITE" id="PS51059">
    <property type="entry name" value="PARP_CATALYTIC"/>
    <property type="match status" value="1"/>
</dbReference>
<feature type="compositionally biased region" description="Polar residues" evidence="1">
    <location>
        <begin position="13"/>
        <end position="28"/>
    </location>
</feature>
<dbReference type="PANTHER" id="PTHR45740:SF2">
    <property type="entry name" value="POLY [ADP-RIBOSE] POLYMERASE"/>
    <property type="match status" value="1"/>
</dbReference>